<gene>
    <name evidence="11" type="primary">tig</name>
    <name evidence="14" type="ORF">SAMN04489746_0399</name>
</gene>
<dbReference type="InterPro" id="IPR037041">
    <property type="entry name" value="Trigger_fac_C_sf"/>
</dbReference>
<comment type="domain">
    <text evidence="11">Consists of 3 domains; the N-terminus binds the ribosome, the middle domain has PPIase activity, while the C-terminus has intrinsic chaperone activity on its own.</text>
</comment>
<dbReference type="InterPro" id="IPR036611">
    <property type="entry name" value="Trigger_fac_ribosome-bd_sf"/>
</dbReference>
<evidence type="ECO:0000256" key="1">
    <source>
        <dbReference type="ARBA" id="ARBA00000971"/>
    </source>
</evidence>
<dbReference type="AlphaFoldDB" id="A0AB38A5B1"/>
<dbReference type="Pfam" id="PF05697">
    <property type="entry name" value="Trigger_N"/>
    <property type="match status" value="1"/>
</dbReference>
<dbReference type="SUPFAM" id="SSF109998">
    <property type="entry name" value="Triger factor/SurA peptide-binding domain-like"/>
    <property type="match status" value="1"/>
</dbReference>
<dbReference type="GO" id="GO:0015031">
    <property type="term" value="P:protein transport"/>
    <property type="evidence" value="ECO:0007669"/>
    <property type="project" value="UniProtKB-UniRule"/>
</dbReference>
<evidence type="ECO:0000256" key="3">
    <source>
        <dbReference type="ARBA" id="ARBA00013194"/>
    </source>
</evidence>
<evidence type="ECO:0000256" key="9">
    <source>
        <dbReference type="ARBA" id="ARBA00023306"/>
    </source>
</evidence>
<keyword evidence="5 11" id="KW-0132">Cell division</keyword>
<dbReference type="SUPFAM" id="SSF102735">
    <property type="entry name" value="Trigger factor ribosome-binding domain"/>
    <property type="match status" value="1"/>
</dbReference>
<comment type="subcellular location">
    <subcellularLocation>
        <location evidence="11">Cytoplasm</location>
    </subcellularLocation>
    <text evidence="11">About half TF is bound to the ribosome near the polypeptide exit tunnel while the other half is free in the cytoplasm.</text>
</comment>
<evidence type="ECO:0000256" key="10">
    <source>
        <dbReference type="ARBA" id="ARBA00029986"/>
    </source>
</evidence>
<accession>A0AB38A5B1</accession>
<evidence type="ECO:0000256" key="7">
    <source>
        <dbReference type="ARBA" id="ARBA00023186"/>
    </source>
</evidence>
<keyword evidence="7 11" id="KW-0143">Chaperone</keyword>
<comment type="catalytic activity">
    <reaction evidence="1 11">
        <text>[protein]-peptidylproline (omega=180) = [protein]-peptidylproline (omega=0)</text>
        <dbReference type="Rhea" id="RHEA:16237"/>
        <dbReference type="Rhea" id="RHEA-COMP:10747"/>
        <dbReference type="Rhea" id="RHEA-COMP:10748"/>
        <dbReference type="ChEBI" id="CHEBI:83833"/>
        <dbReference type="ChEBI" id="CHEBI:83834"/>
        <dbReference type="EC" id="5.2.1.8"/>
    </reaction>
</comment>
<keyword evidence="9 11" id="KW-0131">Cell cycle</keyword>
<organism evidence="14 15">
    <name type="scientific">Atopobium minutum</name>
    <dbReference type="NCBI Taxonomy" id="1381"/>
    <lineage>
        <taxon>Bacteria</taxon>
        <taxon>Bacillati</taxon>
        <taxon>Actinomycetota</taxon>
        <taxon>Coriobacteriia</taxon>
        <taxon>Coriobacteriales</taxon>
        <taxon>Atopobiaceae</taxon>
        <taxon>Atopobium</taxon>
    </lineage>
</organism>
<feature type="domain" description="Trigger factor C-terminal" evidence="13">
    <location>
        <begin position="264"/>
        <end position="422"/>
    </location>
</feature>
<dbReference type="Gene3D" id="3.30.70.1050">
    <property type="entry name" value="Trigger factor ribosome-binding domain"/>
    <property type="match status" value="1"/>
</dbReference>
<dbReference type="InterPro" id="IPR027304">
    <property type="entry name" value="Trigger_fact/SurA_dom_sf"/>
</dbReference>
<keyword evidence="8 11" id="KW-0413">Isomerase</keyword>
<dbReference type="PIRSF" id="PIRSF003095">
    <property type="entry name" value="Trigger_factor"/>
    <property type="match status" value="1"/>
</dbReference>
<evidence type="ECO:0000256" key="8">
    <source>
        <dbReference type="ARBA" id="ARBA00023235"/>
    </source>
</evidence>
<reference evidence="14 15" key="1">
    <citation type="submission" date="2016-10" db="EMBL/GenBank/DDBJ databases">
        <authorList>
            <person name="Varghese N."/>
            <person name="Submissions S."/>
        </authorList>
    </citation>
    <scope>NUCLEOTIDE SEQUENCE [LARGE SCALE GENOMIC DNA]</scope>
    <source>
        <strain evidence="14 15">DSM 20586</strain>
    </source>
</reference>
<evidence type="ECO:0000256" key="5">
    <source>
        <dbReference type="ARBA" id="ARBA00022618"/>
    </source>
</evidence>
<keyword evidence="6 11" id="KW-0697">Rotamase</keyword>
<dbReference type="InterPro" id="IPR046357">
    <property type="entry name" value="PPIase_dom_sf"/>
</dbReference>
<evidence type="ECO:0000256" key="11">
    <source>
        <dbReference type="HAMAP-Rule" id="MF_00303"/>
    </source>
</evidence>
<comment type="function">
    <text evidence="11">Involved in protein export. Acts as a chaperone by maintaining the newly synthesized protein in an open conformation. Functions as a peptidyl-prolyl cis-trans isomerase.</text>
</comment>
<dbReference type="InterPro" id="IPR005215">
    <property type="entry name" value="Trig_fac"/>
</dbReference>
<dbReference type="Gene3D" id="3.10.50.40">
    <property type="match status" value="1"/>
</dbReference>
<dbReference type="Pfam" id="PF05698">
    <property type="entry name" value="Trigger_C"/>
    <property type="match status" value="1"/>
</dbReference>
<comment type="similarity">
    <text evidence="2 11">Belongs to the FKBP-type PPIase family. Tig subfamily.</text>
</comment>
<protein>
    <recommendedName>
        <fullName evidence="4 11">Trigger factor</fullName>
        <shortName evidence="11">TF</shortName>
        <ecNumber evidence="3 11">5.2.1.8</ecNumber>
    </recommendedName>
    <alternativeName>
        <fullName evidence="10 11">PPIase</fullName>
    </alternativeName>
</protein>
<dbReference type="RefSeq" id="WP_002563422.1">
    <property type="nucleotide sequence ID" value="NZ_CALJSN010000006.1"/>
</dbReference>
<dbReference type="GO" id="GO:0005737">
    <property type="term" value="C:cytoplasm"/>
    <property type="evidence" value="ECO:0007669"/>
    <property type="project" value="UniProtKB-SubCell"/>
</dbReference>
<evidence type="ECO:0000259" key="12">
    <source>
        <dbReference type="Pfam" id="PF05697"/>
    </source>
</evidence>
<dbReference type="SUPFAM" id="SSF54534">
    <property type="entry name" value="FKBP-like"/>
    <property type="match status" value="1"/>
</dbReference>
<evidence type="ECO:0000313" key="14">
    <source>
        <dbReference type="EMBL" id="SEB49435.1"/>
    </source>
</evidence>
<evidence type="ECO:0000256" key="2">
    <source>
        <dbReference type="ARBA" id="ARBA00005464"/>
    </source>
</evidence>
<dbReference type="GO" id="GO:0003755">
    <property type="term" value="F:peptidyl-prolyl cis-trans isomerase activity"/>
    <property type="evidence" value="ECO:0007669"/>
    <property type="project" value="UniProtKB-UniRule"/>
</dbReference>
<dbReference type="Gene3D" id="1.10.3120.10">
    <property type="entry name" value="Trigger factor, C-terminal domain"/>
    <property type="match status" value="1"/>
</dbReference>
<dbReference type="GO" id="GO:0006457">
    <property type="term" value="P:protein folding"/>
    <property type="evidence" value="ECO:0007669"/>
    <property type="project" value="UniProtKB-UniRule"/>
</dbReference>
<dbReference type="InterPro" id="IPR008881">
    <property type="entry name" value="Trigger_fac_ribosome-bd_bac"/>
</dbReference>
<dbReference type="EMBL" id="FNSH01000001">
    <property type="protein sequence ID" value="SEB49435.1"/>
    <property type="molecule type" value="Genomic_DNA"/>
</dbReference>
<evidence type="ECO:0000256" key="4">
    <source>
        <dbReference type="ARBA" id="ARBA00016902"/>
    </source>
</evidence>
<feature type="domain" description="Trigger factor ribosome-binding bacterial" evidence="12">
    <location>
        <begin position="1"/>
        <end position="149"/>
    </location>
</feature>
<dbReference type="GO" id="GO:0051301">
    <property type="term" value="P:cell division"/>
    <property type="evidence" value="ECO:0007669"/>
    <property type="project" value="UniProtKB-KW"/>
</dbReference>
<comment type="caution">
    <text evidence="14">The sequence shown here is derived from an EMBL/GenBank/DDBJ whole genome shotgun (WGS) entry which is preliminary data.</text>
</comment>
<dbReference type="NCBIfam" id="TIGR00115">
    <property type="entry name" value="tig"/>
    <property type="match status" value="1"/>
</dbReference>
<sequence length="453" mass="50106">MKITVTAQEPQDNKVAAQLTVAAEDVNKAVAQAYKDIANKYNFQGFRKGKTPRPVIDGIVGKDGVLGQATNDLLNQAEPFMLEELDITPVGEVSYGDKPVLVVEGSDYVVDATIPVRPVADLDSYDAPEISMPPAEVTEAEIDEQVDTLLSYRTSYEDVEEDRTAAADDIVNVDIENVENAERFAGQNRMLALDGKGLPEAFDEGIKGMKKGETKEISWTESHGEGEDAHEHKFALKLTLNAIKVAVTPELTDELAEKGFGFKSVAELRDGLKSEIESDKKNTLPTLKENRVLAAMAKHLQLEEVPSEYVNQVFNEITQNFLSQLQSQGMSLDGWLQMQGVSAQDFIADLHKQAEENARQSLTLEAIARKMGFEATPEDIEKEFEESGAQNPAELIENWRENGQLPAIRAAIRRNKALDWLVDNAKVTEVDEVAERRAAKKDEATKDDEKSDK</sequence>
<dbReference type="EC" id="5.2.1.8" evidence="3 11"/>
<dbReference type="Proteomes" id="UP000183687">
    <property type="component" value="Unassembled WGS sequence"/>
</dbReference>
<evidence type="ECO:0000313" key="15">
    <source>
        <dbReference type="Proteomes" id="UP000183687"/>
    </source>
</evidence>
<evidence type="ECO:0000259" key="13">
    <source>
        <dbReference type="Pfam" id="PF05698"/>
    </source>
</evidence>
<proteinExistence type="inferred from homology"/>
<keyword evidence="11" id="KW-0963">Cytoplasm</keyword>
<evidence type="ECO:0000256" key="6">
    <source>
        <dbReference type="ARBA" id="ARBA00023110"/>
    </source>
</evidence>
<dbReference type="InterPro" id="IPR008880">
    <property type="entry name" value="Trigger_fac_C"/>
</dbReference>
<name>A0AB38A5B1_9ACTN</name>
<dbReference type="HAMAP" id="MF_00303">
    <property type="entry name" value="Trigger_factor_Tig"/>
    <property type="match status" value="1"/>
</dbReference>